<comment type="caution">
    <text evidence="2">The sequence shown here is derived from an EMBL/GenBank/DDBJ whole genome shotgun (WGS) entry which is preliminary data.</text>
</comment>
<reference evidence="2" key="2">
    <citation type="journal article" date="2020" name="Nat. Commun.">
        <title>Large-scale genome sequencing of mycorrhizal fungi provides insights into the early evolution of symbiotic traits.</title>
        <authorList>
            <person name="Miyauchi S."/>
            <person name="Kiss E."/>
            <person name="Kuo A."/>
            <person name="Drula E."/>
            <person name="Kohler A."/>
            <person name="Sanchez-Garcia M."/>
            <person name="Morin E."/>
            <person name="Andreopoulos B."/>
            <person name="Barry K.W."/>
            <person name="Bonito G."/>
            <person name="Buee M."/>
            <person name="Carver A."/>
            <person name="Chen C."/>
            <person name="Cichocki N."/>
            <person name="Clum A."/>
            <person name="Culley D."/>
            <person name="Crous P.W."/>
            <person name="Fauchery L."/>
            <person name="Girlanda M."/>
            <person name="Hayes R.D."/>
            <person name="Keri Z."/>
            <person name="LaButti K."/>
            <person name="Lipzen A."/>
            <person name="Lombard V."/>
            <person name="Magnuson J."/>
            <person name="Maillard F."/>
            <person name="Murat C."/>
            <person name="Nolan M."/>
            <person name="Ohm R.A."/>
            <person name="Pangilinan J."/>
            <person name="Pereira M.F."/>
            <person name="Perotto S."/>
            <person name="Peter M."/>
            <person name="Pfister S."/>
            <person name="Riley R."/>
            <person name="Sitrit Y."/>
            <person name="Stielow J.B."/>
            <person name="Szollosi G."/>
            <person name="Zifcakova L."/>
            <person name="Stursova M."/>
            <person name="Spatafora J.W."/>
            <person name="Tedersoo L."/>
            <person name="Vaario L.M."/>
            <person name="Yamada A."/>
            <person name="Yan M."/>
            <person name="Wang P."/>
            <person name="Xu J."/>
            <person name="Bruns T."/>
            <person name="Baldrian P."/>
            <person name="Vilgalys R."/>
            <person name="Dunand C."/>
            <person name="Henrissat B."/>
            <person name="Grigoriev I.V."/>
            <person name="Hibbett D."/>
            <person name="Nagy L.G."/>
            <person name="Martin F.M."/>
        </authorList>
    </citation>
    <scope>NUCLEOTIDE SEQUENCE</scope>
    <source>
        <strain evidence="2">Prilba</strain>
    </source>
</reference>
<reference evidence="2" key="1">
    <citation type="submission" date="2019-10" db="EMBL/GenBank/DDBJ databases">
        <authorList>
            <consortium name="DOE Joint Genome Institute"/>
            <person name="Kuo A."/>
            <person name="Miyauchi S."/>
            <person name="Kiss E."/>
            <person name="Drula E."/>
            <person name="Kohler A."/>
            <person name="Sanchez-Garcia M."/>
            <person name="Andreopoulos B."/>
            <person name="Barry K.W."/>
            <person name="Bonito G."/>
            <person name="Buee M."/>
            <person name="Carver A."/>
            <person name="Chen C."/>
            <person name="Cichocki N."/>
            <person name="Clum A."/>
            <person name="Culley D."/>
            <person name="Crous P.W."/>
            <person name="Fauchery L."/>
            <person name="Girlanda M."/>
            <person name="Hayes R."/>
            <person name="Keri Z."/>
            <person name="LaButti K."/>
            <person name="Lipzen A."/>
            <person name="Lombard V."/>
            <person name="Magnuson J."/>
            <person name="Maillard F."/>
            <person name="Morin E."/>
            <person name="Murat C."/>
            <person name="Nolan M."/>
            <person name="Ohm R."/>
            <person name="Pangilinan J."/>
            <person name="Pereira M."/>
            <person name="Perotto S."/>
            <person name="Peter M."/>
            <person name="Riley R."/>
            <person name="Sitrit Y."/>
            <person name="Stielow B."/>
            <person name="Szollosi G."/>
            <person name="Zifcakova L."/>
            <person name="Stursova M."/>
            <person name="Spatafora J.W."/>
            <person name="Tedersoo L."/>
            <person name="Vaario L.-M."/>
            <person name="Yamada A."/>
            <person name="Yan M."/>
            <person name="Wang P."/>
            <person name="Xu J."/>
            <person name="Bruns T."/>
            <person name="Baldrian P."/>
            <person name="Vilgalys R."/>
            <person name="Henrissat B."/>
            <person name="Grigoriev I.V."/>
            <person name="Hibbett D."/>
            <person name="Nagy L.G."/>
            <person name="Martin F.M."/>
        </authorList>
    </citation>
    <scope>NUCLEOTIDE SEQUENCE</scope>
    <source>
        <strain evidence="2">Prilba</strain>
    </source>
</reference>
<dbReference type="EMBL" id="WHVB01000001">
    <property type="protein sequence ID" value="KAF8487352.1"/>
    <property type="molecule type" value="Genomic_DNA"/>
</dbReference>
<feature type="region of interest" description="Disordered" evidence="1">
    <location>
        <begin position="181"/>
        <end position="217"/>
    </location>
</feature>
<feature type="compositionally biased region" description="Low complexity" evidence="1">
    <location>
        <begin position="202"/>
        <end position="217"/>
    </location>
</feature>
<accession>A0A9P5N6A4</accession>
<protein>
    <submittedName>
        <fullName evidence="2">Uncharacterized protein</fullName>
    </submittedName>
</protein>
<sequence length="310" mass="34125">MWLGRETEKHARAITAVRAHLQCFSFSSQALSVYCPKGSTTTELRLQLFRPLPINSNSVASIVQYPFTTLMPFSSPSKSTPELLSTIPLTLSEEESSLGNSRHPSSPTTPTSTPDAEDDVLWRERETRQTTPCLALIEPPTAQDPLTRVVYSRIPRIPVPAHCDHSLCRHLFHRAYFSSRPSLSCRPYTSKSPRQTPRQRPSHSAAKPSRPSSALSSSVLASSSASPYTRAEGIRTSFSWTSRALSAPYVHMPCSCKPALLHIKAVTPKGSVTEKLYSQSLCSIYIHYGKCSKQCAYTLPCSGTLSPPTD</sequence>
<feature type="compositionally biased region" description="Polar residues" evidence="1">
    <location>
        <begin position="181"/>
        <end position="199"/>
    </location>
</feature>
<gene>
    <name evidence="2" type="ORF">DFH94DRAFT_23864</name>
</gene>
<organism evidence="2 3">
    <name type="scientific">Russula ochroleuca</name>
    <dbReference type="NCBI Taxonomy" id="152965"/>
    <lineage>
        <taxon>Eukaryota</taxon>
        <taxon>Fungi</taxon>
        <taxon>Dikarya</taxon>
        <taxon>Basidiomycota</taxon>
        <taxon>Agaricomycotina</taxon>
        <taxon>Agaricomycetes</taxon>
        <taxon>Russulales</taxon>
        <taxon>Russulaceae</taxon>
        <taxon>Russula</taxon>
    </lineage>
</organism>
<dbReference type="Proteomes" id="UP000759537">
    <property type="component" value="Unassembled WGS sequence"/>
</dbReference>
<evidence type="ECO:0000256" key="1">
    <source>
        <dbReference type="SAM" id="MobiDB-lite"/>
    </source>
</evidence>
<feature type="region of interest" description="Disordered" evidence="1">
    <location>
        <begin position="94"/>
        <end position="117"/>
    </location>
</feature>
<feature type="compositionally biased region" description="Low complexity" evidence="1">
    <location>
        <begin position="104"/>
        <end position="114"/>
    </location>
</feature>
<name>A0A9P5N6A4_9AGAM</name>
<proteinExistence type="predicted"/>
<keyword evidence="3" id="KW-1185">Reference proteome</keyword>
<evidence type="ECO:0000313" key="2">
    <source>
        <dbReference type="EMBL" id="KAF8487352.1"/>
    </source>
</evidence>
<evidence type="ECO:0000313" key="3">
    <source>
        <dbReference type="Proteomes" id="UP000759537"/>
    </source>
</evidence>
<dbReference type="AlphaFoldDB" id="A0A9P5N6A4"/>